<accession>D2V022</accession>
<dbReference type="Proteomes" id="UP000006671">
    <property type="component" value="Unassembled WGS sequence"/>
</dbReference>
<protein>
    <submittedName>
        <fullName evidence="1">Predicted protein</fullName>
    </submittedName>
</protein>
<organism evidence="2">
    <name type="scientific">Naegleria gruberi</name>
    <name type="common">Amoeba</name>
    <dbReference type="NCBI Taxonomy" id="5762"/>
    <lineage>
        <taxon>Eukaryota</taxon>
        <taxon>Discoba</taxon>
        <taxon>Heterolobosea</taxon>
        <taxon>Tetramitia</taxon>
        <taxon>Eutetramitia</taxon>
        <taxon>Vahlkampfiidae</taxon>
        <taxon>Naegleria</taxon>
    </lineage>
</organism>
<dbReference type="KEGG" id="ngr:NAEGRDRAFT_62142"/>
<dbReference type="RefSeq" id="XP_002682198.1">
    <property type="nucleotide sequence ID" value="XM_002682152.1"/>
</dbReference>
<gene>
    <name evidence="1" type="ORF">NAEGRDRAFT_62142</name>
</gene>
<reference evidence="1 2" key="1">
    <citation type="journal article" date="2010" name="Cell">
        <title>The genome of Naegleria gruberi illuminates early eukaryotic versatility.</title>
        <authorList>
            <person name="Fritz-Laylin L.K."/>
            <person name="Prochnik S.E."/>
            <person name="Ginger M.L."/>
            <person name="Dacks J.B."/>
            <person name="Carpenter M.L."/>
            <person name="Field M.C."/>
            <person name="Kuo A."/>
            <person name="Paredez A."/>
            <person name="Chapman J."/>
            <person name="Pham J."/>
            <person name="Shu S."/>
            <person name="Neupane R."/>
            <person name="Cipriano M."/>
            <person name="Mancuso J."/>
            <person name="Tu H."/>
            <person name="Salamov A."/>
            <person name="Lindquist E."/>
            <person name="Shapiro H."/>
            <person name="Lucas S."/>
            <person name="Grigoriev I.V."/>
            <person name="Cande W.Z."/>
            <person name="Fulton C."/>
            <person name="Rokhsar D.S."/>
            <person name="Dawson S.C."/>
        </authorList>
    </citation>
    <scope>NUCLEOTIDE SEQUENCE [LARGE SCALE GENOMIC DNA]</scope>
    <source>
        <strain evidence="1 2">NEG-M</strain>
    </source>
</reference>
<dbReference type="AlphaFoldDB" id="D2V022"/>
<dbReference type="VEuPathDB" id="AmoebaDB:NAEGRDRAFT_62142"/>
<sequence length="227" mass="27127">MIKKKVSKRAVLEEVEQKLAATIEKADDGSLDDYLDLFGDFNEGLDDNLIGKRKSFFIFDADYYLKRVMVMEAEIVDIIRRRMVPDAKRSISRFVNTYNTISCDEIEWKALCMKLDLSFHGSKSKDNYRIFDRGLEAGSSRKADRTTLEWINDAPNSFLPILEDNRYWWLYKWEHKKKKWRSMVVNLKLVYLQETHKIRIEFDYIVFELQFVNEQLVKGKKVWKERL</sequence>
<dbReference type="EMBL" id="GG738847">
    <property type="protein sequence ID" value="EFC49454.1"/>
    <property type="molecule type" value="Genomic_DNA"/>
</dbReference>
<dbReference type="InParanoid" id="D2V022"/>
<keyword evidence="2" id="KW-1185">Reference proteome</keyword>
<evidence type="ECO:0000313" key="1">
    <source>
        <dbReference type="EMBL" id="EFC49454.1"/>
    </source>
</evidence>
<evidence type="ECO:0000313" key="2">
    <source>
        <dbReference type="Proteomes" id="UP000006671"/>
    </source>
</evidence>
<dbReference type="OrthoDB" id="10475668at2759"/>
<proteinExistence type="predicted"/>
<name>D2V022_NAEGR</name>
<dbReference type="GeneID" id="8855260"/>